<reference evidence="2" key="1">
    <citation type="journal article" date="2009" name="Nature">
        <title>The Schistosoma japonicum genome reveals features of host-parasite interplay.</title>
        <authorList>
            <person name="Liu F."/>
            <person name="Zhou Y."/>
            <person name="Wang Z.Q."/>
            <person name="Lu G."/>
            <person name="Zheng H."/>
            <person name="Brindley P.J."/>
            <person name="McManus D.P."/>
            <person name="Blair D."/>
            <person name="Zhang Q.H."/>
            <person name="Zhong Y."/>
            <person name="Wang S."/>
            <person name="Han Z.G."/>
            <person name="Chen Z."/>
        </authorList>
    </citation>
    <scope>NUCLEOTIDE SEQUENCE</scope>
    <source>
        <strain evidence="2">Anhui</strain>
    </source>
</reference>
<evidence type="ECO:0000256" key="1">
    <source>
        <dbReference type="ARBA" id="ARBA00022884"/>
    </source>
</evidence>
<dbReference type="SUPFAM" id="SSF54928">
    <property type="entry name" value="RNA-binding domain, RBD"/>
    <property type="match status" value="1"/>
</dbReference>
<dbReference type="AlphaFoldDB" id="C1L6I3"/>
<reference evidence="2" key="2">
    <citation type="submission" date="2009-03" db="EMBL/GenBank/DDBJ databases">
        <authorList>
            <person name="Gang L."/>
        </authorList>
    </citation>
    <scope>NUCLEOTIDE SEQUENCE</scope>
    <source>
        <strain evidence="2">Anhui</strain>
    </source>
</reference>
<keyword evidence="1" id="KW-0694">RNA-binding</keyword>
<sequence>MSSMHQSFHTSQHANRLLNDNVDWSLSREYALLALPDKTSYRILQENSQGYCGPPPNWYESKPRTSCEVFIRKIPRDCCEDKLVPIFELIGKINVFRLMMNCN</sequence>
<protein>
    <submittedName>
        <fullName evidence="2">APOBEC1 complementation factor (APOBEC1-stimulating protein)</fullName>
    </submittedName>
</protein>
<dbReference type="PANTHER" id="PTHR21245">
    <property type="entry name" value="HETEROGENEOUS NUCLEAR RIBONUCLEOPROTEIN"/>
    <property type="match status" value="1"/>
</dbReference>
<dbReference type="EMBL" id="FN314578">
    <property type="protein sequence ID" value="CAX70311.1"/>
    <property type="molecule type" value="mRNA"/>
</dbReference>
<accession>C1L6I3</accession>
<proteinExistence type="evidence at transcript level"/>
<organism evidence="2">
    <name type="scientific">Schistosoma japonicum</name>
    <name type="common">Blood fluke</name>
    <dbReference type="NCBI Taxonomy" id="6182"/>
    <lineage>
        <taxon>Eukaryota</taxon>
        <taxon>Metazoa</taxon>
        <taxon>Spiralia</taxon>
        <taxon>Lophotrochozoa</taxon>
        <taxon>Platyhelminthes</taxon>
        <taxon>Trematoda</taxon>
        <taxon>Digenea</taxon>
        <taxon>Strigeidida</taxon>
        <taxon>Schistosomatoidea</taxon>
        <taxon>Schistosomatidae</taxon>
        <taxon>Schistosoma</taxon>
    </lineage>
</organism>
<dbReference type="GO" id="GO:0003723">
    <property type="term" value="F:RNA binding"/>
    <property type="evidence" value="ECO:0007669"/>
    <property type="project" value="UniProtKB-KW"/>
</dbReference>
<name>C1L6I3_SCHJA</name>
<evidence type="ECO:0000313" key="2">
    <source>
        <dbReference type="EMBL" id="CAX70311.1"/>
    </source>
</evidence>
<dbReference type="InterPro" id="IPR035979">
    <property type="entry name" value="RBD_domain_sf"/>
</dbReference>